<dbReference type="EMBL" id="JAUSRB010000001">
    <property type="protein sequence ID" value="MDP9861162.1"/>
    <property type="molecule type" value="Genomic_DNA"/>
</dbReference>
<sequence length="177" mass="16411">MHGKRRLLLMGPALLGALALGPAVPSQAMAVPGPVQPAGTGTMVNLTTVLTSTSEKPGKRYRAGRRDGFADGRGDCKAGRPHDLNISGSGNYARGFRDGYNEGYHSCTQPKPKPSTTTTTTPPGGGGGGGSGGPGGGSGGGSGGSGGAGGGGGSGGSGGAGGGGGGSGGGSGGSGTR</sequence>
<evidence type="ECO:0000256" key="2">
    <source>
        <dbReference type="SAM" id="SignalP"/>
    </source>
</evidence>
<dbReference type="RefSeq" id="WP_306856877.1">
    <property type="nucleotide sequence ID" value="NZ_JAUSRB010000001.1"/>
</dbReference>
<evidence type="ECO:0000256" key="1">
    <source>
        <dbReference type="SAM" id="MobiDB-lite"/>
    </source>
</evidence>
<evidence type="ECO:0000313" key="3">
    <source>
        <dbReference type="EMBL" id="MDP9861162.1"/>
    </source>
</evidence>
<feature type="region of interest" description="Disordered" evidence="1">
    <location>
        <begin position="53"/>
        <end position="91"/>
    </location>
</feature>
<comment type="caution">
    <text evidence="3">The sequence shown here is derived from an EMBL/GenBank/DDBJ whole genome shotgun (WGS) entry which is preliminary data.</text>
</comment>
<gene>
    <name evidence="3" type="ORF">J2S55_000421</name>
</gene>
<feature type="signal peptide" evidence="2">
    <location>
        <begin position="1"/>
        <end position="30"/>
    </location>
</feature>
<dbReference type="Proteomes" id="UP001230426">
    <property type="component" value="Unassembled WGS sequence"/>
</dbReference>
<organism evidence="3 4">
    <name type="scientific">Streptosporangium brasiliense</name>
    <dbReference type="NCBI Taxonomy" id="47480"/>
    <lineage>
        <taxon>Bacteria</taxon>
        <taxon>Bacillati</taxon>
        <taxon>Actinomycetota</taxon>
        <taxon>Actinomycetes</taxon>
        <taxon>Streptosporangiales</taxon>
        <taxon>Streptosporangiaceae</taxon>
        <taxon>Streptosporangium</taxon>
    </lineage>
</organism>
<dbReference type="PROSITE" id="PS51318">
    <property type="entry name" value="TAT"/>
    <property type="match status" value="1"/>
</dbReference>
<feature type="compositionally biased region" description="Low complexity" evidence="1">
    <location>
        <begin position="108"/>
        <end position="122"/>
    </location>
</feature>
<keyword evidence="2" id="KW-0732">Signal</keyword>
<feature type="region of interest" description="Disordered" evidence="1">
    <location>
        <begin position="103"/>
        <end position="177"/>
    </location>
</feature>
<feature type="compositionally biased region" description="Basic and acidic residues" evidence="1">
    <location>
        <begin position="64"/>
        <end position="83"/>
    </location>
</feature>
<dbReference type="InterPro" id="IPR006311">
    <property type="entry name" value="TAT_signal"/>
</dbReference>
<feature type="compositionally biased region" description="Gly residues" evidence="1">
    <location>
        <begin position="123"/>
        <end position="177"/>
    </location>
</feature>
<proteinExistence type="predicted"/>
<keyword evidence="4" id="KW-1185">Reference proteome</keyword>
<name>A0ABT9QW15_9ACTN</name>
<accession>A0ABT9QW15</accession>
<evidence type="ECO:0000313" key="4">
    <source>
        <dbReference type="Proteomes" id="UP001230426"/>
    </source>
</evidence>
<reference evidence="3 4" key="1">
    <citation type="submission" date="2023-07" db="EMBL/GenBank/DDBJ databases">
        <title>Sequencing the genomes of 1000 actinobacteria strains.</title>
        <authorList>
            <person name="Klenk H.-P."/>
        </authorList>
    </citation>
    <scope>NUCLEOTIDE SEQUENCE [LARGE SCALE GENOMIC DNA]</scope>
    <source>
        <strain evidence="3 4">DSM 44109</strain>
    </source>
</reference>
<feature type="chain" id="PRO_5045999025" evidence="2">
    <location>
        <begin position="31"/>
        <end position="177"/>
    </location>
</feature>
<protein>
    <submittedName>
        <fullName evidence="3">Uncharacterized protein</fullName>
    </submittedName>
</protein>